<feature type="region of interest" description="Disordered" evidence="1">
    <location>
        <begin position="239"/>
        <end position="301"/>
    </location>
</feature>
<accession>Q2J851</accession>
<dbReference type="Proteomes" id="UP000001937">
    <property type="component" value="Chromosome"/>
</dbReference>
<evidence type="ECO:0000313" key="2">
    <source>
        <dbReference type="EMBL" id="ABD12541.1"/>
    </source>
</evidence>
<dbReference type="PANTHER" id="PTHR43384:SF14">
    <property type="entry name" value="ESX-1 SECRETION-ASSOCIATED PROTEIN ESPI"/>
    <property type="match status" value="1"/>
</dbReference>
<dbReference type="GO" id="GO:0005829">
    <property type="term" value="C:cytosol"/>
    <property type="evidence" value="ECO:0007669"/>
    <property type="project" value="TreeGrafter"/>
</dbReference>
<reference evidence="2 3" key="1">
    <citation type="journal article" date="2007" name="Genome Res.">
        <title>Genome characteristics of facultatively symbiotic Frankia sp. strains reflect host range and host plant biogeography.</title>
        <authorList>
            <person name="Normand P."/>
            <person name="Lapierre P."/>
            <person name="Tisa L.S."/>
            <person name="Gogarten J.P."/>
            <person name="Alloisio N."/>
            <person name="Bagnarol E."/>
            <person name="Bassi C.A."/>
            <person name="Berry A.M."/>
            <person name="Bickhart D.M."/>
            <person name="Choisne N."/>
            <person name="Couloux A."/>
            <person name="Cournoyer B."/>
            <person name="Cruveiller S."/>
            <person name="Daubin V."/>
            <person name="Demange N."/>
            <person name="Francino M.P."/>
            <person name="Goltsman E."/>
            <person name="Huang Y."/>
            <person name="Kopp O.R."/>
            <person name="Labarre L."/>
            <person name="Lapidus A."/>
            <person name="Lavire C."/>
            <person name="Marechal J."/>
            <person name="Martinez M."/>
            <person name="Mastronunzio J.E."/>
            <person name="Mullin B.C."/>
            <person name="Niemann J."/>
            <person name="Pujic P."/>
            <person name="Rawnsley T."/>
            <person name="Rouy Z."/>
            <person name="Schenowitz C."/>
            <person name="Sellstedt A."/>
            <person name="Tavares F."/>
            <person name="Tomkins J.P."/>
            <person name="Vallenet D."/>
            <person name="Valverde C."/>
            <person name="Wall L.G."/>
            <person name="Wang Y."/>
            <person name="Medigue C."/>
            <person name="Benson D.R."/>
        </authorList>
    </citation>
    <scope>NUCLEOTIDE SEQUENCE [LARGE SCALE GENOMIC DNA]</scope>
    <source>
        <strain evidence="3">DSM 45818 / CECT 9043 / CcI3</strain>
    </source>
</reference>
<keyword evidence="3" id="KW-1185">Reference proteome</keyword>
<evidence type="ECO:0000256" key="1">
    <source>
        <dbReference type="SAM" id="MobiDB-lite"/>
    </source>
</evidence>
<dbReference type="PRINTS" id="PR01217">
    <property type="entry name" value="PRICHEXTENSN"/>
</dbReference>
<dbReference type="GO" id="GO:0009898">
    <property type="term" value="C:cytoplasmic side of plasma membrane"/>
    <property type="evidence" value="ECO:0007669"/>
    <property type="project" value="TreeGrafter"/>
</dbReference>
<organism evidence="2 3">
    <name type="scientific">Frankia casuarinae (strain DSM 45818 / CECT 9043 / HFP020203 / CcI3)</name>
    <dbReference type="NCBI Taxonomy" id="106370"/>
    <lineage>
        <taxon>Bacteria</taxon>
        <taxon>Bacillati</taxon>
        <taxon>Actinomycetota</taxon>
        <taxon>Actinomycetes</taxon>
        <taxon>Frankiales</taxon>
        <taxon>Frankiaceae</taxon>
        <taxon>Frankia</taxon>
    </lineage>
</organism>
<dbReference type="HOGENOM" id="CLU_022166_0_0_11"/>
<dbReference type="AlphaFoldDB" id="Q2J851"/>
<feature type="compositionally biased region" description="Pro residues" evidence="1">
    <location>
        <begin position="176"/>
        <end position="219"/>
    </location>
</feature>
<dbReference type="InterPro" id="IPR027417">
    <property type="entry name" value="P-loop_NTPase"/>
</dbReference>
<dbReference type="GO" id="GO:0005524">
    <property type="term" value="F:ATP binding"/>
    <property type="evidence" value="ECO:0007669"/>
    <property type="project" value="TreeGrafter"/>
</dbReference>
<dbReference type="SUPFAM" id="SSF52540">
    <property type="entry name" value="P-loop containing nucleoside triphosphate hydrolases"/>
    <property type="match status" value="1"/>
</dbReference>
<protein>
    <submittedName>
        <fullName evidence="2">ATPases involved in chromosome partitioning-like</fullName>
    </submittedName>
</protein>
<dbReference type="eggNOG" id="COG0455">
    <property type="taxonomic scope" value="Bacteria"/>
</dbReference>
<dbReference type="EMBL" id="CP000249">
    <property type="protein sequence ID" value="ABD12541.1"/>
    <property type="molecule type" value="Genomic_DNA"/>
</dbReference>
<dbReference type="KEGG" id="fra:Francci3_3184"/>
<dbReference type="PANTHER" id="PTHR43384">
    <property type="entry name" value="SEPTUM SITE-DETERMINING PROTEIN MIND HOMOLOG, CHLOROPLASTIC-RELATED"/>
    <property type="match status" value="1"/>
</dbReference>
<gene>
    <name evidence="2" type="ordered locus">Francci3_3184</name>
</gene>
<dbReference type="InterPro" id="IPR050625">
    <property type="entry name" value="ParA/MinD_ATPase"/>
</dbReference>
<feature type="compositionally biased region" description="Gly residues" evidence="1">
    <location>
        <begin position="91"/>
        <end position="100"/>
    </location>
</feature>
<dbReference type="Gene3D" id="3.40.50.300">
    <property type="entry name" value="P-loop containing nucleotide triphosphate hydrolases"/>
    <property type="match status" value="1"/>
</dbReference>
<feature type="compositionally biased region" description="Pro residues" evidence="1">
    <location>
        <begin position="104"/>
        <end position="132"/>
    </location>
</feature>
<feature type="compositionally biased region" description="Low complexity" evidence="1">
    <location>
        <begin position="165"/>
        <end position="175"/>
    </location>
</feature>
<name>Q2J851_FRACC</name>
<feature type="region of interest" description="Disordered" evidence="1">
    <location>
        <begin position="1"/>
        <end position="220"/>
    </location>
</feature>
<sequence length="659" mass="65847">MVSHGGSWNGDEASASTGPVGGNPEAGERVAAGPGRRDPDATEPGGGGDARPISLLGLRLTEPQAPHNALVTRRPARSRPGGTRSEPATGRTGGPSGGRGSTAAPPPTPVPPAPPPAPLLPPPAPLLPPGRSAPPVGLPLTAPPGPSSAWPGASLTVSGGAGWTPDLAAATSAAGPPDPDPTGPDPYPVDPYPTPPDPPPGAPPPPAVSPPLPAVPPPGETWENIAVLVPAAGQPVNLPDGTPVVPVSRAATAPPPDGSPGAGPVSGRLPPSAAADPGWPVPEAWPDADSLGGPTVGRQAVETPGLEPAWSIPVPANLPARRSGLAPSLPVRAAVAAVTPSGGRAVVPAVAGTGGSSVARARAGGRRVLVGGFGGGGGRTTVAAGLGLAIAEHHGHRVMAVDASPDQSGLLAHRVGLMSPGVGLRELATARPPVSSLEDVRRFVASDGSGGLEVLAGLRDLTGPGLLPEELAWALDLLGHWYPVVVADAPPGWSQPVPATLLARADLVVLTIRAGETEIAGADDALSALTAAGRPDLAATVIVAVVETYPSRLSRGARLRLEHLEDRAYMTVPVPFDAALADSRPISWYRLRRRTRFAFQRLAGAVATAPLPGSQPATVLARPAIAAPGRGPQPWPGPVRAMVNATDPIRYRPAAPPGP</sequence>
<dbReference type="STRING" id="106370.Francci3_3184"/>
<evidence type="ECO:0000313" key="3">
    <source>
        <dbReference type="Proteomes" id="UP000001937"/>
    </source>
</evidence>
<dbReference type="GO" id="GO:0016887">
    <property type="term" value="F:ATP hydrolysis activity"/>
    <property type="evidence" value="ECO:0007669"/>
    <property type="project" value="TreeGrafter"/>
</dbReference>
<dbReference type="GO" id="GO:0051782">
    <property type="term" value="P:negative regulation of cell division"/>
    <property type="evidence" value="ECO:0007669"/>
    <property type="project" value="TreeGrafter"/>
</dbReference>
<proteinExistence type="predicted"/>